<dbReference type="NCBIfam" id="NF004162">
    <property type="entry name" value="PRK05627.1-5"/>
    <property type="match status" value="1"/>
</dbReference>
<comment type="pathway">
    <text evidence="2 15">Cofactor biosynthesis; FAD biosynthesis; FAD from FMN: step 1/1.</text>
</comment>
<keyword evidence="8 15" id="KW-0547">Nucleotide-binding</keyword>
<evidence type="ECO:0000256" key="14">
    <source>
        <dbReference type="ARBA" id="ARBA00049494"/>
    </source>
</evidence>
<evidence type="ECO:0000256" key="6">
    <source>
        <dbReference type="ARBA" id="ARBA00022679"/>
    </source>
</evidence>
<keyword evidence="4 15" id="KW-0285">Flavoprotein</keyword>
<keyword evidence="12" id="KW-0511">Multifunctional enzyme</keyword>
<evidence type="ECO:0000259" key="16">
    <source>
        <dbReference type="SMART" id="SM00904"/>
    </source>
</evidence>
<dbReference type="EC" id="2.7.1.26" evidence="15"/>
<dbReference type="PIRSF" id="PIRSF004491">
    <property type="entry name" value="FAD_Synth"/>
    <property type="match status" value="1"/>
</dbReference>
<evidence type="ECO:0000256" key="2">
    <source>
        <dbReference type="ARBA" id="ARBA00004726"/>
    </source>
</evidence>
<evidence type="ECO:0000256" key="12">
    <source>
        <dbReference type="ARBA" id="ARBA00023268"/>
    </source>
</evidence>
<evidence type="ECO:0000256" key="8">
    <source>
        <dbReference type="ARBA" id="ARBA00022741"/>
    </source>
</evidence>
<keyword evidence="9 15" id="KW-0418">Kinase</keyword>
<dbReference type="InterPro" id="IPR023465">
    <property type="entry name" value="Riboflavin_kinase_dom_sf"/>
</dbReference>
<evidence type="ECO:0000256" key="3">
    <source>
        <dbReference type="ARBA" id="ARBA00005201"/>
    </source>
</evidence>
<keyword evidence="7 15" id="KW-0548">Nucleotidyltransferase</keyword>
<dbReference type="InterPro" id="IPR023468">
    <property type="entry name" value="Riboflavin_kinase"/>
</dbReference>
<evidence type="ECO:0000256" key="11">
    <source>
        <dbReference type="ARBA" id="ARBA00022840"/>
    </source>
</evidence>
<comment type="pathway">
    <text evidence="3 15">Cofactor biosynthesis; FMN biosynthesis; FMN from riboflavin (ATP route): step 1/1.</text>
</comment>
<keyword evidence="6 15" id="KW-0808">Transferase</keyword>
<dbReference type="Pfam" id="PF06574">
    <property type="entry name" value="FAD_syn"/>
    <property type="match status" value="1"/>
</dbReference>
<comment type="catalytic activity">
    <reaction evidence="13 15">
        <text>riboflavin + ATP = FMN + ADP + H(+)</text>
        <dbReference type="Rhea" id="RHEA:14357"/>
        <dbReference type="ChEBI" id="CHEBI:15378"/>
        <dbReference type="ChEBI" id="CHEBI:30616"/>
        <dbReference type="ChEBI" id="CHEBI:57986"/>
        <dbReference type="ChEBI" id="CHEBI:58210"/>
        <dbReference type="ChEBI" id="CHEBI:456216"/>
        <dbReference type="EC" id="2.7.1.26"/>
    </reaction>
</comment>
<dbReference type="NCBIfam" id="NF004160">
    <property type="entry name" value="PRK05627.1-3"/>
    <property type="match status" value="1"/>
</dbReference>
<dbReference type="Gene3D" id="3.40.50.620">
    <property type="entry name" value="HUPs"/>
    <property type="match status" value="1"/>
</dbReference>
<dbReference type="InterPro" id="IPR015864">
    <property type="entry name" value="FAD_synthase"/>
</dbReference>
<dbReference type="UniPathway" id="UPA00276">
    <property type="reaction ID" value="UER00406"/>
</dbReference>
<evidence type="ECO:0000313" key="17">
    <source>
        <dbReference type="EMBL" id="HDD52530.1"/>
    </source>
</evidence>
<evidence type="ECO:0000256" key="4">
    <source>
        <dbReference type="ARBA" id="ARBA00022630"/>
    </source>
</evidence>
<dbReference type="UniPathway" id="UPA00277">
    <property type="reaction ID" value="UER00407"/>
</dbReference>
<dbReference type="GO" id="GO:0003919">
    <property type="term" value="F:FMN adenylyltransferase activity"/>
    <property type="evidence" value="ECO:0007669"/>
    <property type="project" value="UniProtKB-UniRule"/>
</dbReference>
<dbReference type="InterPro" id="IPR015865">
    <property type="entry name" value="Riboflavin_kinase_bac/euk"/>
</dbReference>
<sequence>MRFLLVHYDEFARPLVSSSVVTLGNFDGVHLGHQGIFRRVTGRAKELELPSVALSFYPHPLKVLRPDEAPLMLFPLKEKVRLLESAGLDHFLCIHFTRTFASLEAEDFVEDVLVRGLNAKEIFVGKDYRFGKDRKGNVNYLAELGQKFGFCVRVVDPVVVDGILVSSTRIRRMLLEGRVTEAMKFLGRPYKLLGKVVRGVGRGRSLGFPTANVEPENELIPRNGVYSVAVEVENMTHPGVVNIGFNPTFEDDERVKVEVHIIDFFGDLYNKEIGVLFLRRMRGEVKFPSPQSLVKQIREDVEEAKRIWQEFFIKSGGFSFLSSWSF</sequence>
<dbReference type="Pfam" id="PF01687">
    <property type="entry name" value="Flavokinase"/>
    <property type="match status" value="1"/>
</dbReference>
<evidence type="ECO:0000256" key="5">
    <source>
        <dbReference type="ARBA" id="ARBA00022643"/>
    </source>
</evidence>
<dbReference type="FunFam" id="2.40.30.30:FF:000003">
    <property type="entry name" value="Riboflavin biosynthesis protein"/>
    <property type="match status" value="1"/>
</dbReference>
<dbReference type="GO" id="GO:0006747">
    <property type="term" value="P:FAD biosynthetic process"/>
    <property type="evidence" value="ECO:0007669"/>
    <property type="project" value="UniProtKB-UniRule"/>
</dbReference>
<reference evidence="17" key="1">
    <citation type="journal article" date="2020" name="mSystems">
        <title>Genome- and Community-Level Interaction Insights into Carbon Utilization and Element Cycling Functions of Hydrothermarchaeota in Hydrothermal Sediment.</title>
        <authorList>
            <person name="Zhou Z."/>
            <person name="Liu Y."/>
            <person name="Xu W."/>
            <person name="Pan J."/>
            <person name="Luo Z.H."/>
            <person name="Li M."/>
        </authorList>
    </citation>
    <scope>NUCLEOTIDE SEQUENCE [LARGE SCALE GENOMIC DNA]</scope>
    <source>
        <strain evidence="17">HyVt-115</strain>
    </source>
</reference>
<keyword evidence="11 15" id="KW-0067">ATP-binding</keyword>
<comment type="caution">
    <text evidence="17">The sequence shown here is derived from an EMBL/GenBank/DDBJ whole genome shotgun (WGS) entry which is preliminary data.</text>
</comment>
<dbReference type="Gene3D" id="2.40.30.30">
    <property type="entry name" value="Riboflavin kinase-like"/>
    <property type="match status" value="1"/>
</dbReference>
<dbReference type="SUPFAM" id="SSF52374">
    <property type="entry name" value="Nucleotidylyl transferase"/>
    <property type="match status" value="1"/>
</dbReference>
<comment type="function">
    <text evidence="1">Catalyzes the phosphorylation of riboflavin to FMN followed by the adenylation of FMN to FAD.</text>
</comment>
<comment type="similarity">
    <text evidence="15">Belongs to the ribF family.</text>
</comment>
<evidence type="ECO:0000256" key="15">
    <source>
        <dbReference type="PIRNR" id="PIRNR004491"/>
    </source>
</evidence>
<dbReference type="GO" id="GO:0008531">
    <property type="term" value="F:riboflavin kinase activity"/>
    <property type="evidence" value="ECO:0007669"/>
    <property type="project" value="UniProtKB-UniRule"/>
</dbReference>
<dbReference type="GO" id="GO:0009398">
    <property type="term" value="P:FMN biosynthetic process"/>
    <property type="evidence" value="ECO:0007669"/>
    <property type="project" value="UniProtKB-UniRule"/>
</dbReference>
<evidence type="ECO:0000256" key="1">
    <source>
        <dbReference type="ARBA" id="ARBA00002121"/>
    </source>
</evidence>
<dbReference type="Proteomes" id="UP000885690">
    <property type="component" value="Unassembled WGS sequence"/>
</dbReference>
<name>A0A7C0U5Z0_9BACT</name>
<evidence type="ECO:0000256" key="13">
    <source>
        <dbReference type="ARBA" id="ARBA00047880"/>
    </source>
</evidence>
<evidence type="ECO:0000256" key="9">
    <source>
        <dbReference type="ARBA" id="ARBA00022777"/>
    </source>
</evidence>
<keyword evidence="5 15" id="KW-0288">FMN</keyword>
<dbReference type="PANTHER" id="PTHR22749:SF6">
    <property type="entry name" value="RIBOFLAVIN KINASE"/>
    <property type="match status" value="1"/>
</dbReference>
<dbReference type="SUPFAM" id="SSF82114">
    <property type="entry name" value="Riboflavin kinase-like"/>
    <property type="match status" value="1"/>
</dbReference>
<comment type="catalytic activity">
    <reaction evidence="14 15">
        <text>FMN + ATP + H(+) = FAD + diphosphate</text>
        <dbReference type="Rhea" id="RHEA:17237"/>
        <dbReference type="ChEBI" id="CHEBI:15378"/>
        <dbReference type="ChEBI" id="CHEBI:30616"/>
        <dbReference type="ChEBI" id="CHEBI:33019"/>
        <dbReference type="ChEBI" id="CHEBI:57692"/>
        <dbReference type="ChEBI" id="CHEBI:58210"/>
        <dbReference type="EC" id="2.7.7.2"/>
    </reaction>
</comment>
<gene>
    <name evidence="17" type="ORF">ENF32_00465</name>
</gene>
<dbReference type="EC" id="2.7.7.2" evidence="15"/>
<accession>A0A7C0U5Z0</accession>
<dbReference type="NCBIfam" id="TIGR00083">
    <property type="entry name" value="ribF"/>
    <property type="match status" value="1"/>
</dbReference>
<dbReference type="GO" id="GO:0009231">
    <property type="term" value="P:riboflavin biosynthetic process"/>
    <property type="evidence" value="ECO:0007669"/>
    <property type="project" value="InterPro"/>
</dbReference>
<protein>
    <recommendedName>
        <fullName evidence="15">Riboflavin biosynthesis protein</fullName>
    </recommendedName>
    <domain>
        <recommendedName>
            <fullName evidence="15">Riboflavin kinase</fullName>
            <ecNumber evidence="15">2.7.1.26</ecNumber>
        </recommendedName>
        <alternativeName>
            <fullName evidence="15">Flavokinase</fullName>
        </alternativeName>
    </domain>
    <domain>
        <recommendedName>
            <fullName evidence="15">FMN adenylyltransferase</fullName>
            <ecNumber evidence="15">2.7.7.2</ecNumber>
        </recommendedName>
        <alternativeName>
            <fullName evidence="15">FAD pyrophosphorylase</fullName>
        </alternativeName>
        <alternativeName>
            <fullName evidence="15">FAD synthase</fullName>
        </alternativeName>
    </domain>
</protein>
<dbReference type="GO" id="GO:0005524">
    <property type="term" value="F:ATP binding"/>
    <property type="evidence" value="ECO:0007669"/>
    <property type="project" value="UniProtKB-UniRule"/>
</dbReference>
<dbReference type="AlphaFoldDB" id="A0A7C0U5Z0"/>
<dbReference type="InterPro" id="IPR014729">
    <property type="entry name" value="Rossmann-like_a/b/a_fold"/>
</dbReference>
<keyword evidence="10 15" id="KW-0274">FAD</keyword>
<dbReference type="FunFam" id="3.40.50.620:FF:000021">
    <property type="entry name" value="Riboflavin biosynthesis protein"/>
    <property type="match status" value="1"/>
</dbReference>
<organism evidence="17">
    <name type="scientific">Thermosulfidibacter takaii</name>
    <dbReference type="NCBI Taxonomy" id="412593"/>
    <lineage>
        <taxon>Bacteria</taxon>
        <taxon>Pseudomonadati</taxon>
        <taxon>Thermosulfidibacterota</taxon>
        <taxon>Thermosulfidibacteria</taxon>
        <taxon>Thermosulfidibacterales</taxon>
        <taxon>Thermosulfidibacteraceae</taxon>
    </lineage>
</organism>
<evidence type="ECO:0000256" key="10">
    <source>
        <dbReference type="ARBA" id="ARBA00022827"/>
    </source>
</evidence>
<evidence type="ECO:0000256" key="7">
    <source>
        <dbReference type="ARBA" id="ARBA00022695"/>
    </source>
</evidence>
<proteinExistence type="inferred from homology"/>
<feature type="domain" description="Riboflavin kinase" evidence="16">
    <location>
        <begin position="185"/>
        <end position="309"/>
    </location>
</feature>
<dbReference type="EMBL" id="DQWS01000019">
    <property type="protein sequence ID" value="HDD52530.1"/>
    <property type="molecule type" value="Genomic_DNA"/>
</dbReference>
<dbReference type="PANTHER" id="PTHR22749">
    <property type="entry name" value="RIBOFLAVIN KINASE/FMN ADENYLYLTRANSFERASE"/>
    <property type="match status" value="1"/>
</dbReference>
<dbReference type="SMART" id="SM00904">
    <property type="entry name" value="Flavokinase"/>
    <property type="match status" value="1"/>
</dbReference>
<dbReference type="CDD" id="cd02064">
    <property type="entry name" value="FAD_synthetase_N"/>
    <property type="match status" value="1"/>
</dbReference>
<dbReference type="InterPro" id="IPR002606">
    <property type="entry name" value="Riboflavin_kinase_bac"/>
</dbReference>